<organism evidence="1 2">
    <name type="scientific">Candidatus Sulfurimonas baltica</name>
    <dbReference type="NCBI Taxonomy" id="2740404"/>
    <lineage>
        <taxon>Bacteria</taxon>
        <taxon>Pseudomonadati</taxon>
        <taxon>Campylobacterota</taxon>
        <taxon>Epsilonproteobacteria</taxon>
        <taxon>Campylobacterales</taxon>
        <taxon>Sulfurimonadaceae</taxon>
        <taxon>Sulfurimonas</taxon>
    </lineage>
</organism>
<gene>
    <name evidence="1" type="ORF">HUE88_07240</name>
</gene>
<protein>
    <submittedName>
        <fullName evidence="1">Uncharacterized protein</fullName>
    </submittedName>
</protein>
<dbReference type="Proteomes" id="UP000593994">
    <property type="component" value="Chromosome"/>
</dbReference>
<accession>A0A7S7LU98</accession>
<keyword evidence="2" id="KW-1185">Reference proteome</keyword>
<proteinExistence type="predicted"/>
<reference evidence="1 2" key="1">
    <citation type="submission" date="2020-05" db="EMBL/GenBank/DDBJ databases">
        <title>Sulfurimonas marisnigri, sp. nov., and Sulfurimonas baltica, sp. nov., manganese oxide reducing chemolithoautotrophs of the class Epsilonproteobacteria isolated from the pelagic redoxclines of the Black and Baltic Seas and emended description of the genus Sulfurimonas.</title>
        <authorList>
            <person name="Henkel J.V."/>
            <person name="Laudan C."/>
            <person name="Werner J."/>
            <person name="Neu T."/>
            <person name="Plewe S."/>
            <person name="Sproer C."/>
            <person name="Bunk B."/>
            <person name="Schulz-Vogt H.N."/>
        </authorList>
    </citation>
    <scope>NUCLEOTIDE SEQUENCE [LARGE SCALE GENOMIC DNA]</scope>
    <source>
        <strain evidence="1 2">GD2</strain>
    </source>
</reference>
<dbReference type="KEGG" id="sbal:HUE88_07240"/>
<name>A0A7S7LU98_9BACT</name>
<sequence length="102" mass="11941">MIITKEKLKPLEFYRKLSSVEQEKINKNFLLYLEKAKKDLGNYACIVDICLKLTYDDCEYFINDPDTRAGYTGLNVFNGISSQLDKILKNSEYSLKYSEYKT</sequence>
<dbReference type="RefSeq" id="WP_194368063.1">
    <property type="nucleotide sequence ID" value="NZ_CP054492.1"/>
</dbReference>
<dbReference type="EMBL" id="CP054492">
    <property type="protein sequence ID" value="QOY50943.1"/>
    <property type="molecule type" value="Genomic_DNA"/>
</dbReference>
<evidence type="ECO:0000313" key="2">
    <source>
        <dbReference type="Proteomes" id="UP000593994"/>
    </source>
</evidence>
<dbReference type="AlphaFoldDB" id="A0A7S7LU98"/>
<evidence type="ECO:0000313" key="1">
    <source>
        <dbReference type="EMBL" id="QOY50943.1"/>
    </source>
</evidence>